<dbReference type="InterPro" id="IPR021316">
    <property type="entry name" value="DUF2913"/>
</dbReference>
<dbReference type="Pfam" id="PF11140">
    <property type="entry name" value="DUF2913"/>
    <property type="match status" value="1"/>
</dbReference>
<evidence type="ECO:0000313" key="2">
    <source>
        <dbReference type="Proteomes" id="UP001203423"/>
    </source>
</evidence>
<proteinExistence type="predicted"/>
<gene>
    <name evidence="1" type="ORF">L2764_27035</name>
</gene>
<dbReference type="EMBL" id="JAKIKS010000291">
    <property type="protein sequence ID" value="MCL1128002.1"/>
    <property type="molecule type" value="Genomic_DNA"/>
</dbReference>
<organism evidence="1 2">
    <name type="scientific">Shewanella surugensis</name>
    <dbReference type="NCBI Taxonomy" id="212020"/>
    <lineage>
        <taxon>Bacteria</taxon>
        <taxon>Pseudomonadati</taxon>
        <taxon>Pseudomonadota</taxon>
        <taxon>Gammaproteobacteria</taxon>
        <taxon>Alteromonadales</taxon>
        <taxon>Shewanellaceae</taxon>
        <taxon>Shewanella</taxon>
    </lineage>
</organism>
<keyword evidence="2" id="KW-1185">Reference proteome</keyword>
<dbReference type="RefSeq" id="WP_248943421.1">
    <property type="nucleotide sequence ID" value="NZ_JAKIKS010000291.1"/>
</dbReference>
<reference evidence="1 2" key="1">
    <citation type="submission" date="2022-01" db="EMBL/GenBank/DDBJ databases">
        <title>Whole genome-based taxonomy of the Shewanellaceae.</title>
        <authorList>
            <person name="Martin-Rodriguez A.J."/>
        </authorList>
    </citation>
    <scope>NUCLEOTIDE SEQUENCE [LARGE SCALE GENOMIC DNA]</scope>
    <source>
        <strain evidence="1 2">DSM 17177</strain>
    </source>
</reference>
<accession>A0ABT0LJV8</accession>
<name>A0ABT0LJV8_9GAMM</name>
<protein>
    <submittedName>
        <fullName evidence="1">DUF2913 family protein</fullName>
    </submittedName>
</protein>
<evidence type="ECO:0000313" key="1">
    <source>
        <dbReference type="EMBL" id="MCL1128002.1"/>
    </source>
</evidence>
<sequence length="187" mass="21750">MNETYKDSLNGLVEHSLIHLYLNCDESSRFIPTPKRNQILVQHLKPKIKDPEYSSLKNELKRFIAIGRKTKGDLELKLIEIKKINEDLDQEATNARNLFDVLETLKIKLKIDSRFIRKDESRKPNFIYMYQSDIEKGFDDKGNQIIPLMMLTNPKKTSAIIEVIKNTSLFVVEETEIKGDIVLKSIQ</sequence>
<dbReference type="Proteomes" id="UP001203423">
    <property type="component" value="Unassembled WGS sequence"/>
</dbReference>
<comment type="caution">
    <text evidence="1">The sequence shown here is derived from an EMBL/GenBank/DDBJ whole genome shotgun (WGS) entry which is preliminary data.</text>
</comment>